<protein>
    <submittedName>
        <fullName evidence="7">NAD(P)-dependent alcohol dehydrogenase</fullName>
    </submittedName>
</protein>
<keyword evidence="4" id="KW-0560">Oxidoreductase</keyword>
<keyword evidence="2 5" id="KW-0479">Metal-binding</keyword>
<evidence type="ECO:0000313" key="7">
    <source>
        <dbReference type="EMBL" id="MBV4358088.1"/>
    </source>
</evidence>
<keyword evidence="8" id="KW-1185">Reference proteome</keyword>
<dbReference type="Proteomes" id="UP000812270">
    <property type="component" value="Unassembled WGS sequence"/>
</dbReference>
<comment type="cofactor">
    <cofactor evidence="1 5">
        <name>Zn(2+)</name>
        <dbReference type="ChEBI" id="CHEBI:29105"/>
    </cofactor>
</comment>
<dbReference type="InterPro" id="IPR013149">
    <property type="entry name" value="ADH-like_C"/>
</dbReference>
<dbReference type="InterPro" id="IPR020843">
    <property type="entry name" value="ER"/>
</dbReference>
<gene>
    <name evidence="7" type="ORF">KTO63_13065</name>
</gene>
<evidence type="ECO:0000256" key="1">
    <source>
        <dbReference type="ARBA" id="ARBA00001947"/>
    </source>
</evidence>
<dbReference type="PANTHER" id="PTHR42683">
    <property type="entry name" value="ALDEHYDE REDUCTASE"/>
    <property type="match status" value="1"/>
</dbReference>
<reference evidence="7" key="1">
    <citation type="submission" date="2021-06" db="EMBL/GenBank/DDBJ databases">
        <authorList>
            <person name="Huq M.A."/>
        </authorList>
    </citation>
    <scope>NUCLEOTIDE SEQUENCE</scope>
    <source>
        <strain evidence="7">MAH-26</strain>
    </source>
</reference>
<dbReference type="RefSeq" id="WP_217791759.1">
    <property type="nucleotide sequence ID" value="NZ_JAHSPG010000009.1"/>
</dbReference>
<comment type="caution">
    <text evidence="7">The sequence shown here is derived from an EMBL/GenBank/DDBJ whole genome shotgun (WGS) entry which is preliminary data.</text>
</comment>
<comment type="similarity">
    <text evidence="5">Belongs to the zinc-containing alcohol dehydrogenase family.</text>
</comment>
<dbReference type="Pfam" id="PF08240">
    <property type="entry name" value="ADH_N"/>
    <property type="match status" value="1"/>
</dbReference>
<dbReference type="EMBL" id="JAHSPG010000009">
    <property type="protein sequence ID" value="MBV4358088.1"/>
    <property type="molecule type" value="Genomic_DNA"/>
</dbReference>
<evidence type="ECO:0000256" key="3">
    <source>
        <dbReference type="ARBA" id="ARBA00022833"/>
    </source>
</evidence>
<dbReference type="PROSITE" id="PS00059">
    <property type="entry name" value="ADH_ZINC"/>
    <property type="match status" value="1"/>
</dbReference>
<proteinExistence type="inferred from homology"/>
<dbReference type="InterPro" id="IPR013154">
    <property type="entry name" value="ADH-like_N"/>
</dbReference>
<dbReference type="SMART" id="SM00829">
    <property type="entry name" value="PKS_ER"/>
    <property type="match status" value="1"/>
</dbReference>
<organism evidence="7 8">
    <name type="scientific">Pinibacter aurantiacus</name>
    <dbReference type="NCBI Taxonomy" id="2851599"/>
    <lineage>
        <taxon>Bacteria</taxon>
        <taxon>Pseudomonadati</taxon>
        <taxon>Bacteroidota</taxon>
        <taxon>Chitinophagia</taxon>
        <taxon>Chitinophagales</taxon>
        <taxon>Chitinophagaceae</taxon>
        <taxon>Pinibacter</taxon>
    </lineage>
</organism>
<evidence type="ECO:0000313" key="8">
    <source>
        <dbReference type="Proteomes" id="UP000812270"/>
    </source>
</evidence>
<accession>A0A9E2S7L0</accession>
<dbReference type="InterPro" id="IPR047109">
    <property type="entry name" value="CAD-like"/>
</dbReference>
<evidence type="ECO:0000259" key="6">
    <source>
        <dbReference type="SMART" id="SM00829"/>
    </source>
</evidence>
<dbReference type="Pfam" id="PF00107">
    <property type="entry name" value="ADH_zinc_N"/>
    <property type="match status" value="1"/>
</dbReference>
<dbReference type="GO" id="GO:0008270">
    <property type="term" value="F:zinc ion binding"/>
    <property type="evidence" value="ECO:0007669"/>
    <property type="project" value="InterPro"/>
</dbReference>
<feature type="domain" description="Enoyl reductase (ER)" evidence="6">
    <location>
        <begin position="11"/>
        <end position="342"/>
    </location>
</feature>
<dbReference type="FunFam" id="3.40.50.720:FF:000022">
    <property type="entry name" value="Cinnamyl alcohol dehydrogenase"/>
    <property type="match status" value="1"/>
</dbReference>
<evidence type="ECO:0000256" key="5">
    <source>
        <dbReference type="RuleBase" id="RU361277"/>
    </source>
</evidence>
<dbReference type="CDD" id="cd05283">
    <property type="entry name" value="CAD1"/>
    <property type="match status" value="1"/>
</dbReference>
<dbReference type="AlphaFoldDB" id="A0A9E2S7L0"/>
<name>A0A9E2S7L0_9BACT</name>
<evidence type="ECO:0000256" key="2">
    <source>
        <dbReference type="ARBA" id="ARBA00022723"/>
    </source>
</evidence>
<dbReference type="GO" id="GO:0008106">
    <property type="term" value="F:alcohol dehydrogenase (NADP+) activity"/>
    <property type="evidence" value="ECO:0007669"/>
    <property type="project" value="UniProtKB-ARBA"/>
</dbReference>
<dbReference type="InterPro" id="IPR002328">
    <property type="entry name" value="ADH_Zn_CS"/>
</dbReference>
<sequence length="348" mass="37981">MIATKAYAAQSAITPLAPYDFERRDVRPDDVQIEILYCGVCHSDLHQIRNEWGGSIYPMVPGHEIVGKVVNVGSNVTKFKVGDIAGVGVLIDSCRVCDHCKQDLENYCVEGMTGTYNGYERDKKTIAQGGYSTQIVVDEKYTLKISPNADLKGVAPLLCAGITTYSPLRYVGVKEGTKVGVVGLGGLGHMGVKFAASFGAEVTMLSTSKSKEADAKKLGAHNFALTTDAEGMKKYHNYFDVILDTASANHSYEQYLDLLALNGKLIVVGLPEQPSQVGAFKLLNNRRSIIGSMIGGLKETQEMLDYCAEKNITADVEVINIQDVNDAYERMLKGDVRYRFVIDIASLK</sequence>
<evidence type="ECO:0000256" key="4">
    <source>
        <dbReference type="ARBA" id="ARBA00023002"/>
    </source>
</evidence>
<keyword evidence="3 5" id="KW-0862">Zinc</keyword>